<accession>A0A7C9K9B7</accession>
<evidence type="ECO:0000256" key="12">
    <source>
        <dbReference type="ARBA" id="ARBA00023008"/>
    </source>
</evidence>
<evidence type="ECO:0000313" key="25">
    <source>
        <dbReference type="Proteomes" id="UP000483432"/>
    </source>
</evidence>
<name>A0A7C9K9B7_9PROT</name>
<proteinExistence type="inferred from homology"/>
<dbReference type="GO" id="GO:0020037">
    <property type="term" value="F:heme binding"/>
    <property type="evidence" value="ECO:0007669"/>
    <property type="project" value="InterPro"/>
</dbReference>
<evidence type="ECO:0000256" key="1">
    <source>
        <dbReference type="ARBA" id="ARBA00004141"/>
    </source>
</evidence>
<feature type="transmembrane region" description="Helical" evidence="19">
    <location>
        <begin position="48"/>
        <end position="68"/>
    </location>
</feature>
<dbReference type="AlphaFoldDB" id="A0A7C9K9B7"/>
<keyword evidence="8" id="KW-1278">Translocase</keyword>
<dbReference type="InterPro" id="IPR001505">
    <property type="entry name" value="Copper_CuA"/>
</dbReference>
<keyword evidence="9 17" id="KW-0249">Electron transport</keyword>
<dbReference type="GO" id="GO:0005507">
    <property type="term" value="F:copper ion binding"/>
    <property type="evidence" value="ECO:0007669"/>
    <property type="project" value="InterPro"/>
</dbReference>
<dbReference type="GO" id="GO:0016491">
    <property type="term" value="F:oxidoreductase activity"/>
    <property type="evidence" value="ECO:0007669"/>
    <property type="project" value="UniProtKB-KW"/>
</dbReference>
<evidence type="ECO:0000256" key="2">
    <source>
        <dbReference type="ARBA" id="ARBA00007866"/>
    </source>
</evidence>
<dbReference type="Pfam" id="PF02790">
    <property type="entry name" value="COX2_TM"/>
    <property type="match status" value="1"/>
</dbReference>
<evidence type="ECO:0000259" key="21">
    <source>
        <dbReference type="PROSITE" id="PS50857"/>
    </source>
</evidence>
<dbReference type="InterPro" id="IPR036257">
    <property type="entry name" value="Cyt_c_oxidase_su2_TM_sf"/>
</dbReference>
<reference evidence="24 25" key="1">
    <citation type="submission" date="2019-09" db="EMBL/GenBank/DDBJ databases">
        <title>H2 Metabolism Revealed by Metagenomic Analysis in Subglacial Sediment of East Antarctica.</title>
        <authorList>
            <person name="Yang Z."/>
            <person name="Zhang Y."/>
            <person name="Lv Y."/>
            <person name="Yan W."/>
            <person name="Xiao X."/>
            <person name="Sun B."/>
            <person name="Ma H."/>
        </authorList>
    </citation>
    <scope>NUCLEOTIDE SEQUENCE [LARGE SCALE GENOMIC DNA]</scope>
    <source>
        <strain evidence="24">Bin2_2</strain>
    </source>
</reference>
<dbReference type="EC" id="7.1.1.9" evidence="18"/>
<dbReference type="SUPFAM" id="SSF81464">
    <property type="entry name" value="Cytochrome c oxidase subunit II-like, transmembrane region"/>
    <property type="match status" value="1"/>
</dbReference>
<dbReference type="GO" id="GO:0042773">
    <property type="term" value="P:ATP synthesis coupled electron transport"/>
    <property type="evidence" value="ECO:0007669"/>
    <property type="project" value="TreeGrafter"/>
</dbReference>
<evidence type="ECO:0000259" key="23">
    <source>
        <dbReference type="PROSITE" id="PS51007"/>
    </source>
</evidence>
<dbReference type="Pfam" id="PF00116">
    <property type="entry name" value="COX2"/>
    <property type="match status" value="1"/>
</dbReference>
<evidence type="ECO:0000256" key="11">
    <source>
        <dbReference type="ARBA" id="ARBA00023004"/>
    </source>
</evidence>
<dbReference type="EMBL" id="JAAFGW010000034">
    <property type="protein sequence ID" value="NDP47474.1"/>
    <property type="molecule type" value="Genomic_DNA"/>
</dbReference>
<feature type="chain" id="PRO_5028913793" description="Cytochrome c oxidase subunit 2" evidence="20">
    <location>
        <begin position="25"/>
        <end position="384"/>
    </location>
</feature>
<keyword evidence="13 19" id="KW-0472">Membrane</keyword>
<organism evidence="24 25">
    <name type="scientific">Sulfuriferula multivorans</name>
    <dbReference type="NCBI Taxonomy" id="1559896"/>
    <lineage>
        <taxon>Bacteria</taxon>
        <taxon>Pseudomonadati</taxon>
        <taxon>Pseudomonadota</taxon>
        <taxon>Betaproteobacteria</taxon>
        <taxon>Nitrosomonadales</taxon>
        <taxon>Sulfuricellaceae</taxon>
        <taxon>Sulfuriferula</taxon>
    </lineage>
</organism>
<dbReference type="GO" id="GO:0005886">
    <property type="term" value="C:plasma membrane"/>
    <property type="evidence" value="ECO:0007669"/>
    <property type="project" value="UniProtKB-SubCell"/>
</dbReference>
<evidence type="ECO:0000256" key="3">
    <source>
        <dbReference type="ARBA" id="ARBA00022448"/>
    </source>
</evidence>
<dbReference type="Gene3D" id="1.10.760.10">
    <property type="entry name" value="Cytochrome c-like domain"/>
    <property type="match status" value="1"/>
</dbReference>
<dbReference type="PRINTS" id="PR01166">
    <property type="entry name" value="CYCOXIDASEII"/>
</dbReference>
<comment type="cofactor">
    <cofactor evidence="18">
        <name>Cu cation</name>
        <dbReference type="ChEBI" id="CHEBI:23378"/>
    </cofactor>
    <text evidence="18">Binds a copper A center.</text>
</comment>
<dbReference type="InterPro" id="IPR036909">
    <property type="entry name" value="Cyt_c-like_dom_sf"/>
</dbReference>
<keyword evidence="5 17" id="KW-0679">Respiratory chain</keyword>
<dbReference type="InterPro" id="IPR045187">
    <property type="entry name" value="CcO_II"/>
</dbReference>
<evidence type="ECO:0000256" key="15">
    <source>
        <dbReference type="ARBA" id="ARBA00047816"/>
    </source>
</evidence>
<evidence type="ECO:0000256" key="14">
    <source>
        <dbReference type="ARBA" id="ARBA00024688"/>
    </source>
</evidence>
<comment type="caution">
    <text evidence="24">The sequence shown here is derived from an EMBL/GenBank/DDBJ whole genome shotgun (WGS) entry which is preliminary data.</text>
</comment>
<evidence type="ECO:0000256" key="9">
    <source>
        <dbReference type="ARBA" id="ARBA00022982"/>
    </source>
</evidence>
<dbReference type="InterPro" id="IPR008972">
    <property type="entry name" value="Cupredoxin"/>
</dbReference>
<dbReference type="InterPro" id="IPR014222">
    <property type="entry name" value="Cyt_c_oxidase_su2"/>
</dbReference>
<keyword evidence="7 16" id="KW-0479">Metal-binding</keyword>
<protein>
    <recommendedName>
        <fullName evidence="18">Cytochrome c oxidase subunit 2</fullName>
        <ecNumber evidence="18">7.1.1.9</ecNumber>
    </recommendedName>
</protein>
<evidence type="ECO:0000313" key="24">
    <source>
        <dbReference type="EMBL" id="NDP47474.1"/>
    </source>
</evidence>
<dbReference type="InterPro" id="IPR009056">
    <property type="entry name" value="Cyt_c-like_dom"/>
</dbReference>
<keyword evidence="10 19" id="KW-1133">Transmembrane helix</keyword>
<dbReference type="PANTHER" id="PTHR22888">
    <property type="entry name" value="CYTOCHROME C OXIDASE, SUBUNIT II"/>
    <property type="match status" value="1"/>
</dbReference>
<feature type="domain" description="Cytochrome c" evidence="23">
    <location>
        <begin position="275"/>
        <end position="355"/>
    </location>
</feature>
<dbReference type="Gene3D" id="1.10.287.90">
    <property type="match status" value="1"/>
</dbReference>
<dbReference type="InterPro" id="IPR002429">
    <property type="entry name" value="CcO_II-like_C"/>
</dbReference>
<feature type="transmembrane region" description="Helical" evidence="19">
    <location>
        <begin position="89"/>
        <end position="107"/>
    </location>
</feature>
<keyword evidence="24" id="KW-0560">Oxidoreductase</keyword>
<dbReference type="InterPro" id="IPR011759">
    <property type="entry name" value="Cyt_c_oxidase_su2_TM_dom"/>
</dbReference>
<comment type="catalytic activity">
    <reaction evidence="15 18">
        <text>4 Fe(II)-[cytochrome c] + O2 + 8 H(+)(in) = 4 Fe(III)-[cytochrome c] + 2 H2O + 4 H(+)(out)</text>
        <dbReference type="Rhea" id="RHEA:11436"/>
        <dbReference type="Rhea" id="RHEA-COMP:10350"/>
        <dbReference type="Rhea" id="RHEA-COMP:14399"/>
        <dbReference type="ChEBI" id="CHEBI:15377"/>
        <dbReference type="ChEBI" id="CHEBI:15378"/>
        <dbReference type="ChEBI" id="CHEBI:15379"/>
        <dbReference type="ChEBI" id="CHEBI:29033"/>
        <dbReference type="ChEBI" id="CHEBI:29034"/>
        <dbReference type="EC" id="7.1.1.9"/>
    </reaction>
</comment>
<evidence type="ECO:0000256" key="7">
    <source>
        <dbReference type="ARBA" id="ARBA00022723"/>
    </source>
</evidence>
<keyword evidence="20" id="KW-0732">Signal</keyword>
<evidence type="ECO:0000256" key="6">
    <source>
        <dbReference type="ARBA" id="ARBA00022692"/>
    </source>
</evidence>
<dbReference type="PROSITE" id="PS50857">
    <property type="entry name" value="COX2_CUA"/>
    <property type="match status" value="1"/>
</dbReference>
<keyword evidence="6 17" id="KW-0812">Transmembrane</keyword>
<evidence type="ECO:0000259" key="22">
    <source>
        <dbReference type="PROSITE" id="PS50999"/>
    </source>
</evidence>
<dbReference type="PROSITE" id="PS51007">
    <property type="entry name" value="CYTC"/>
    <property type="match status" value="1"/>
</dbReference>
<comment type="function">
    <text evidence="14 18">Subunits I and II form the functional core of the enzyme complex. Electrons originating in cytochrome c are transferred via heme a and Cu(A) to the binuclear center formed by heme a3 and Cu(B).</text>
</comment>
<comment type="similarity">
    <text evidence="2 17">Belongs to the cytochrome c oxidase subunit 2 family.</text>
</comment>
<dbReference type="Gene3D" id="2.60.40.420">
    <property type="entry name" value="Cupredoxins - blue copper proteins"/>
    <property type="match status" value="1"/>
</dbReference>
<dbReference type="PANTHER" id="PTHR22888:SF9">
    <property type="entry name" value="CYTOCHROME C OXIDASE SUBUNIT 2"/>
    <property type="match status" value="1"/>
</dbReference>
<sequence>MKSMWKQAGVVGAAILAASQSALAEYGYNLQVPASKVAQDVFQLHNFIMLVCLGIFVVVFGAMFYSLLKHRKSVGHKAANFHENTTVELVWTVIPFIVLMGMAYPAAKVVIDMKDTSNPDMTIKITGYQWKWGYDYLNDDVSFYSTLSTPREQITGAAAKGEHYLLEVDEPMVVPIGKRVRLLITANDVLHAWWVPALGAKQDAIPGFIRDIWFKADKIGTFRGQCVELCGKDHGFMPIVVEVVSEEDYKAWVAKKKGGAQVAAADNTKTFDTAELISRGEKVYQANCAACHQANGMGLPGAFPAISGSAIATGPIDAHINIILNGKPGTAMAAFASQLSDADIAAVVTYQRNAWDNKMGDAAQPAAIASARGGAAEAAAPAAQ</sequence>
<evidence type="ECO:0000256" key="8">
    <source>
        <dbReference type="ARBA" id="ARBA00022967"/>
    </source>
</evidence>
<evidence type="ECO:0000256" key="16">
    <source>
        <dbReference type="PROSITE-ProRule" id="PRU00433"/>
    </source>
</evidence>
<evidence type="ECO:0000256" key="10">
    <source>
        <dbReference type="ARBA" id="ARBA00022989"/>
    </source>
</evidence>
<evidence type="ECO:0000256" key="20">
    <source>
        <dbReference type="SAM" id="SignalP"/>
    </source>
</evidence>
<keyword evidence="11 16" id="KW-0408">Iron</keyword>
<dbReference type="PROSITE" id="PS50999">
    <property type="entry name" value="COX2_TM"/>
    <property type="match status" value="1"/>
</dbReference>
<keyword evidence="4 16" id="KW-0349">Heme</keyword>
<feature type="domain" description="Cytochrome oxidase subunit II copper A binding" evidence="21">
    <location>
        <begin position="118"/>
        <end position="255"/>
    </location>
</feature>
<feature type="signal peptide" evidence="20">
    <location>
        <begin position="1"/>
        <end position="24"/>
    </location>
</feature>
<keyword evidence="12 18" id="KW-0186">Copper</keyword>
<dbReference type="SUPFAM" id="SSF46626">
    <property type="entry name" value="Cytochrome c"/>
    <property type="match status" value="1"/>
</dbReference>
<dbReference type="PROSITE" id="PS00078">
    <property type="entry name" value="COX2"/>
    <property type="match status" value="1"/>
</dbReference>
<evidence type="ECO:0000256" key="18">
    <source>
        <dbReference type="RuleBase" id="RU004024"/>
    </source>
</evidence>
<dbReference type="SUPFAM" id="SSF49503">
    <property type="entry name" value="Cupredoxins"/>
    <property type="match status" value="1"/>
</dbReference>
<comment type="subcellular location">
    <subcellularLocation>
        <location evidence="17">Cell membrane</location>
        <topology evidence="17">Multi-pass membrane protein</topology>
    </subcellularLocation>
    <subcellularLocation>
        <location evidence="1">Membrane</location>
        <topology evidence="1">Multi-pass membrane protein</topology>
    </subcellularLocation>
</comment>
<feature type="domain" description="Cytochrome oxidase subunit II transmembrane region profile" evidence="22">
    <location>
        <begin position="22"/>
        <end position="117"/>
    </location>
</feature>
<dbReference type="Proteomes" id="UP000483432">
    <property type="component" value="Unassembled WGS sequence"/>
</dbReference>
<evidence type="ECO:0000256" key="13">
    <source>
        <dbReference type="ARBA" id="ARBA00023136"/>
    </source>
</evidence>
<dbReference type="NCBIfam" id="TIGR02866">
    <property type="entry name" value="CoxB"/>
    <property type="match status" value="1"/>
</dbReference>
<keyword evidence="3 17" id="KW-0813">Transport</keyword>
<dbReference type="Pfam" id="PF13442">
    <property type="entry name" value="Cytochrome_CBB3"/>
    <property type="match status" value="1"/>
</dbReference>
<evidence type="ECO:0000256" key="17">
    <source>
        <dbReference type="RuleBase" id="RU000456"/>
    </source>
</evidence>
<dbReference type="GO" id="GO:0004129">
    <property type="term" value="F:cytochrome-c oxidase activity"/>
    <property type="evidence" value="ECO:0007669"/>
    <property type="project" value="UniProtKB-EC"/>
</dbReference>
<evidence type="ECO:0000256" key="19">
    <source>
        <dbReference type="SAM" id="Phobius"/>
    </source>
</evidence>
<gene>
    <name evidence="24" type="primary">coxB</name>
    <name evidence="24" type="ORF">GZ085_03615</name>
</gene>
<evidence type="ECO:0000256" key="5">
    <source>
        <dbReference type="ARBA" id="ARBA00022660"/>
    </source>
</evidence>
<evidence type="ECO:0000256" key="4">
    <source>
        <dbReference type="ARBA" id="ARBA00022617"/>
    </source>
</evidence>